<dbReference type="KEGG" id="npy:NPRO_05730"/>
<sequence length="554" mass="63320">MRVLAAWALVCVASWAVAERILLIPLDSRPAAGHFAQMIGRMASVEVTLPPIEHLGRFTDPGNPERIIEWLRDEDYSDVLAVIVSTDMVAFGGLIESRVDSVPYETAAYRMKRVGFIRQRHPQVPFYAFSAIMRIQPTATLANASWRMQLSKYVELQDRYRRTQRSEYAQSMRNLLARVPPVELNRYERTRARNHSLQLHLLQMVKDSLFDYVILGQDDAQPYGPHIPDQEALRRRIAQLGVASRVYICEGIDQHSNVLVSRALLRAHDWMPRVRVAFSDDAGRRKIASYESKNVELSLQDQLLASGARPVFRDGDHDYSLFLNVPDPRDPLFEGFLQVLIQDIEQGFPIAVADINLAKNGTGDPRLFQALWENHRMQRMLSYAGWNTAGNTMGTAIPAANVYLLARKIGVDPLQRELALREFILHRFVNDFAYHSFTRPKAYELIDSMSRASREETYGAEFERVNTLVQVDLAGYLDRYFREQFLGQKFFAGTEQYEITSLNDVRIELPWPRAYEVRLQFWIGTSSVSQLEPANRASGIPPSQSGRARYLPSP</sequence>
<evidence type="ECO:0000256" key="1">
    <source>
        <dbReference type="SAM" id="MobiDB-lite"/>
    </source>
</evidence>
<accession>A0A809R8J9</accession>
<name>A0A809R8J9_9BACT</name>
<dbReference type="InterPro" id="IPR025394">
    <property type="entry name" value="DUF4127"/>
</dbReference>
<dbReference type="AlphaFoldDB" id="A0A809R8J9"/>
<dbReference type="Proteomes" id="UP000662873">
    <property type="component" value="Chromosome"/>
</dbReference>
<organism evidence="2 3">
    <name type="scientific">Candidatus Nitrosymbiomonas proteolyticus</name>
    <dbReference type="NCBI Taxonomy" id="2608984"/>
    <lineage>
        <taxon>Bacteria</taxon>
        <taxon>Bacillati</taxon>
        <taxon>Armatimonadota</taxon>
        <taxon>Armatimonadota incertae sedis</taxon>
        <taxon>Candidatus Nitrosymbiomonas</taxon>
    </lineage>
</organism>
<gene>
    <name evidence="2" type="ORF">NPRO_05730</name>
</gene>
<dbReference type="Pfam" id="PF13552">
    <property type="entry name" value="DUF4127"/>
    <property type="match status" value="1"/>
</dbReference>
<reference evidence="2" key="1">
    <citation type="journal article" name="DNA Res.">
        <title>The physiological potential of anammox bacteria as revealed by their core genome structure.</title>
        <authorList>
            <person name="Okubo T."/>
            <person name="Toyoda A."/>
            <person name="Fukuhara K."/>
            <person name="Uchiyama I."/>
            <person name="Harigaya Y."/>
            <person name="Kuroiwa M."/>
            <person name="Suzuki T."/>
            <person name="Murakami Y."/>
            <person name="Suwa Y."/>
            <person name="Takami H."/>
        </authorList>
    </citation>
    <scope>NUCLEOTIDE SEQUENCE</scope>
    <source>
        <strain evidence="2">317325-2</strain>
    </source>
</reference>
<protein>
    <recommendedName>
        <fullName evidence="4">DUF4127 family protein</fullName>
    </recommendedName>
</protein>
<evidence type="ECO:0000313" key="3">
    <source>
        <dbReference type="Proteomes" id="UP000662873"/>
    </source>
</evidence>
<dbReference type="EMBL" id="AP021858">
    <property type="protein sequence ID" value="BBO22978.1"/>
    <property type="molecule type" value="Genomic_DNA"/>
</dbReference>
<feature type="region of interest" description="Disordered" evidence="1">
    <location>
        <begin position="533"/>
        <end position="554"/>
    </location>
</feature>
<proteinExistence type="predicted"/>
<evidence type="ECO:0008006" key="4">
    <source>
        <dbReference type="Google" id="ProtNLM"/>
    </source>
</evidence>
<evidence type="ECO:0000313" key="2">
    <source>
        <dbReference type="EMBL" id="BBO22978.1"/>
    </source>
</evidence>